<dbReference type="EC" id="2.7.1.26" evidence="15"/>
<comment type="catalytic activity">
    <reaction evidence="13 15">
        <text>riboflavin + ATP = FMN + ADP + H(+)</text>
        <dbReference type="Rhea" id="RHEA:14357"/>
        <dbReference type="ChEBI" id="CHEBI:15378"/>
        <dbReference type="ChEBI" id="CHEBI:30616"/>
        <dbReference type="ChEBI" id="CHEBI:57986"/>
        <dbReference type="ChEBI" id="CHEBI:58210"/>
        <dbReference type="ChEBI" id="CHEBI:456216"/>
        <dbReference type="EC" id="2.7.1.26"/>
    </reaction>
</comment>
<evidence type="ECO:0000256" key="13">
    <source>
        <dbReference type="ARBA" id="ARBA00047880"/>
    </source>
</evidence>
<comment type="catalytic activity">
    <reaction evidence="14 15">
        <text>FMN + ATP + H(+) = FAD + diphosphate</text>
        <dbReference type="Rhea" id="RHEA:17237"/>
        <dbReference type="ChEBI" id="CHEBI:15378"/>
        <dbReference type="ChEBI" id="CHEBI:30616"/>
        <dbReference type="ChEBI" id="CHEBI:33019"/>
        <dbReference type="ChEBI" id="CHEBI:57692"/>
        <dbReference type="ChEBI" id="CHEBI:58210"/>
        <dbReference type="EC" id="2.7.7.2"/>
    </reaction>
</comment>
<dbReference type="GO" id="GO:0006747">
    <property type="term" value="P:FAD biosynthetic process"/>
    <property type="evidence" value="ECO:0007669"/>
    <property type="project" value="UniProtKB-UniRule"/>
</dbReference>
<dbReference type="SUPFAM" id="SSF82114">
    <property type="entry name" value="Riboflavin kinase-like"/>
    <property type="match status" value="1"/>
</dbReference>
<comment type="function">
    <text evidence="1">Catalyzes the phosphorylation of riboflavin to FMN followed by the adenylation of FMN to FAD.</text>
</comment>
<dbReference type="FunFam" id="3.40.50.620:FF:000021">
    <property type="entry name" value="Riboflavin biosynthesis protein"/>
    <property type="match status" value="1"/>
</dbReference>
<dbReference type="GO" id="GO:0009231">
    <property type="term" value="P:riboflavin biosynthetic process"/>
    <property type="evidence" value="ECO:0007669"/>
    <property type="project" value="InterPro"/>
</dbReference>
<dbReference type="InterPro" id="IPR015864">
    <property type="entry name" value="FAD_synthase"/>
</dbReference>
<dbReference type="Proteomes" id="UP001165393">
    <property type="component" value="Unassembled WGS sequence"/>
</dbReference>
<dbReference type="GO" id="GO:0009398">
    <property type="term" value="P:FMN biosynthetic process"/>
    <property type="evidence" value="ECO:0007669"/>
    <property type="project" value="UniProtKB-UniRule"/>
</dbReference>
<dbReference type="InterPro" id="IPR023465">
    <property type="entry name" value="Riboflavin_kinase_dom_sf"/>
</dbReference>
<keyword evidence="8 15" id="KW-0547">Nucleotide-binding</keyword>
<dbReference type="AlphaFoldDB" id="A0AA42B845"/>
<dbReference type="RefSeq" id="WP_251262070.1">
    <property type="nucleotide sequence ID" value="NZ_JAMQGP010000006.1"/>
</dbReference>
<comment type="caution">
    <text evidence="17">The sequence shown here is derived from an EMBL/GenBank/DDBJ whole genome shotgun (WGS) entry which is preliminary data.</text>
</comment>
<evidence type="ECO:0000313" key="18">
    <source>
        <dbReference type="Proteomes" id="UP001165393"/>
    </source>
</evidence>
<dbReference type="SMART" id="SM00904">
    <property type="entry name" value="Flavokinase"/>
    <property type="match status" value="1"/>
</dbReference>
<dbReference type="InterPro" id="IPR015865">
    <property type="entry name" value="Riboflavin_kinase_bac/euk"/>
</dbReference>
<evidence type="ECO:0000256" key="15">
    <source>
        <dbReference type="PIRNR" id="PIRNR004491"/>
    </source>
</evidence>
<evidence type="ECO:0000256" key="2">
    <source>
        <dbReference type="ARBA" id="ARBA00004726"/>
    </source>
</evidence>
<gene>
    <name evidence="17" type="primary">ribF</name>
    <name evidence="17" type="ORF">NAF29_13115</name>
</gene>
<evidence type="ECO:0000256" key="4">
    <source>
        <dbReference type="ARBA" id="ARBA00022630"/>
    </source>
</evidence>
<evidence type="ECO:0000256" key="8">
    <source>
        <dbReference type="ARBA" id="ARBA00022741"/>
    </source>
</evidence>
<evidence type="ECO:0000256" key="3">
    <source>
        <dbReference type="ARBA" id="ARBA00005201"/>
    </source>
</evidence>
<protein>
    <recommendedName>
        <fullName evidence="15">Riboflavin biosynthesis protein</fullName>
    </recommendedName>
    <domain>
        <recommendedName>
            <fullName evidence="15">Riboflavin kinase</fullName>
            <ecNumber evidence="15">2.7.1.26</ecNumber>
        </recommendedName>
        <alternativeName>
            <fullName evidence="15">Flavokinase</fullName>
        </alternativeName>
    </domain>
    <domain>
        <recommendedName>
            <fullName evidence="15">FMN adenylyltransferase</fullName>
            <ecNumber evidence="15">2.7.7.2</ecNumber>
        </recommendedName>
        <alternativeName>
            <fullName evidence="15">FAD pyrophosphorylase</fullName>
        </alternativeName>
        <alternativeName>
            <fullName evidence="15">FAD synthase</fullName>
        </alternativeName>
    </domain>
</protein>
<evidence type="ECO:0000256" key="9">
    <source>
        <dbReference type="ARBA" id="ARBA00022777"/>
    </source>
</evidence>
<evidence type="ECO:0000256" key="1">
    <source>
        <dbReference type="ARBA" id="ARBA00002121"/>
    </source>
</evidence>
<dbReference type="PIRSF" id="PIRSF004491">
    <property type="entry name" value="FAD_Synth"/>
    <property type="match status" value="1"/>
</dbReference>
<dbReference type="CDD" id="cd02064">
    <property type="entry name" value="FAD_synthetase_N"/>
    <property type="match status" value="1"/>
</dbReference>
<keyword evidence="9 15" id="KW-0418">Kinase</keyword>
<keyword evidence="11 15" id="KW-0067">ATP-binding</keyword>
<evidence type="ECO:0000256" key="12">
    <source>
        <dbReference type="ARBA" id="ARBA00023268"/>
    </source>
</evidence>
<dbReference type="Gene3D" id="2.40.30.30">
    <property type="entry name" value="Riboflavin kinase-like"/>
    <property type="match status" value="1"/>
</dbReference>
<keyword evidence="18" id="KW-1185">Reference proteome</keyword>
<evidence type="ECO:0000256" key="10">
    <source>
        <dbReference type="ARBA" id="ARBA00022827"/>
    </source>
</evidence>
<comment type="pathway">
    <text evidence="2 15">Cofactor biosynthesis; FAD biosynthesis; FAD from FMN: step 1/1.</text>
</comment>
<feature type="domain" description="Riboflavin kinase" evidence="16">
    <location>
        <begin position="183"/>
        <end position="307"/>
    </location>
</feature>
<dbReference type="NCBIfam" id="NF004162">
    <property type="entry name" value="PRK05627.1-5"/>
    <property type="match status" value="1"/>
</dbReference>
<dbReference type="EMBL" id="JAMQGP010000006">
    <property type="protein sequence ID" value="MCM2680602.1"/>
    <property type="molecule type" value="Genomic_DNA"/>
</dbReference>
<dbReference type="PANTHER" id="PTHR22749">
    <property type="entry name" value="RIBOFLAVIN KINASE/FMN ADENYLYLTRANSFERASE"/>
    <property type="match status" value="1"/>
</dbReference>
<dbReference type="Pfam" id="PF01687">
    <property type="entry name" value="Flavokinase"/>
    <property type="match status" value="1"/>
</dbReference>
<dbReference type="GO" id="GO:0005524">
    <property type="term" value="F:ATP binding"/>
    <property type="evidence" value="ECO:0007669"/>
    <property type="project" value="UniProtKB-UniRule"/>
</dbReference>
<organism evidence="17 18">
    <name type="scientific">Echinimonas agarilytica</name>
    <dbReference type="NCBI Taxonomy" id="1215918"/>
    <lineage>
        <taxon>Bacteria</taxon>
        <taxon>Pseudomonadati</taxon>
        <taxon>Pseudomonadota</taxon>
        <taxon>Gammaproteobacteria</taxon>
        <taxon>Alteromonadales</taxon>
        <taxon>Echinimonadaceae</taxon>
        <taxon>Echinimonas</taxon>
    </lineage>
</organism>
<dbReference type="NCBIfam" id="NF004160">
    <property type="entry name" value="PRK05627.1-3"/>
    <property type="match status" value="1"/>
</dbReference>
<dbReference type="PANTHER" id="PTHR22749:SF6">
    <property type="entry name" value="RIBOFLAVIN KINASE"/>
    <property type="match status" value="1"/>
</dbReference>
<sequence>MELIRGIHNLRPEHQGCVLTIGNFDGVHLGHQAVIKQLVAKAKEYQLPSTVMVFEPQPQEVFARETAPARLSLLRDKVQLLAELGVDRLLCIQFNQHFSSLTAEQFISQLLVTQLAVKFLVVGDDFRFGQKRQGDFDLLLKAGQQHHFVVANTASFVLSQMRVSSTKIRAALSTNQLDDAQSMLGRKYALTGRVAHGKALGRTIGFPTANVFMKRQVVPVKGVYAVEVELASGERRTGMANIGTRPTVNGTRCQLEVHIFDFEGNLYGQRIRVELVAKLREEQPFASVEALTAQLHQDKLNAQSSLAQL</sequence>
<dbReference type="Pfam" id="PF06574">
    <property type="entry name" value="FAD_syn"/>
    <property type="match status" value="1"/>
</dbReference>
<evidence type="ECO:0000256" key="14">
    <source>
        <dbReference type="ARBA" id="ARBA00049494"/>
    </source>
</evidence>
<dbReference type="Gene3D" id="3.40.50.620">
    <property type="entry name" value="HUPs"/>
    <property type="match status" value="1"/>
</dbReference>
<dbReference type="EC" id="2.7.7.2" evidence="15"/>
<evidence type="ECO:0000259" key="16">
    <source>
        <dbReference type="SMART" id="SM00904"/>
    </source>
</evidence>
<dbReference type="InterPro" id="IPR023468">
    <property type="entry name" value="Riboflavin_kinase"/>
</dbReference>
<dbReference type="SUPFAM" id="SSF52374">
    <property type="entry name" value="Nucleotidylyl transferase"/>
    <property type="match status" value="1"/>
</dbReference>
<name>A0AA42B845_9GAMM</name>
<keyword evidence="4 15" id="KW-0285">Flavoprotein</keyword>
<reference evidence="17 18" key="1">
    <citation type="journal article" date="2013" name="Antonie Van Leeuwenhoek">
        <title>Echinimonas agarilytica gen. nov., sp. nov., a new gammaproteobacterium isolated from the sea urchin Strongylocentrotus intermedius.</title>
        <authorList>
            <person name="Nedashkovskaya O.I."/>
            <person name="Stenkova A.M."/>
            <person name="Zhukova N.V."/>
            <person name="Van Trappen S."/>
            <person name="Lee J.S."/>
            <person name="Kim S.B."/>
        </authorList>
    </citation>
    <scope>NUCLEOTIDE SEQUENCE [LARGE SCALE GENOMIC DNA]</scope>
    <source>
        <strain evidence="17 18">KMM 6351</strain>
    </source>
</reference>
<evidence type="ECO:0000256" key="5">
    <source>
        <dbReference type="ARBA" id="ARBA00022643"/>
    </source>
</evidence>
<keyword evidence="7 15" id="KW-0548">Nucleotidyltransferase</keyword>
<evidence type="ECO:0000256" key="6">
    <source>
        <dbReference type="ARBA" id="ARBA00022679"/>
    </source>
</evidence>
<evidence type="ECO:0000313" key="17">
    <source>
        <dbReference type="EMBL" id="MCM2680602.1"/>
    </source>
</evidence>
<dbReference type="InterPro" id="IPR002606">
    <property type="entry name" value="Riboflavin_kinase_bac"/>
</dbReference>
<comment type="pathway">
    <text evidence="3 15">Cofactor biosynthesis; FMN biosynthesis; FMN from riboflavin (ATP route): step 1/1.</text>
</comment>
<dbReference type="NCBIfam" id="NF004163">
    <property type="entry name" value="PRK05627.1-6"/>
    <property type="match status" value="1"/>
</dbReference>
<keyword evidence="6 15" id="KW-0808">Transferase</keyword>
<keyword evidence="10 15" id="KW-0274">FAD</keyword>
<dbReference type="GO" id="GO:0003919">
    <property type="term" value="F:FMN adenylyltransferase activity"/>
    <property type="evidence" value="ECO:0007669"/>
    <property type="project" value="UniProtKB-UniRule"/>
</dbReference>
<keyword evidence="12" id="KW-0511">Multifunctional enzyme</keyword>
<comment type="similarity">
    <text evidence="15">Belongs to the ribF family.</text>
</comment>
<evidence type="ECO:0000256" key="7">
    <source>
        <dbReference type="ARBA" id="ARBA00022695"/>
    </source>
</evidence>
<proteinExistence type="inferred from homology"/>
<dbReference type="InterPro" id="IPR014729">
    <property type="entry name" value="Rossmann-like_a/b/a_fold"/>
</dbReference>
<evidence type="ECO:0000256" key="11">
    <source>
        <dbReference type="ARBA" id="ARBA00022840"/>
    </source>
</evidence>
<dbReference type="FunFam" id="2.40.30.30:FF:000003">
    <property type="entry name" value="Riboflavin biosynthesis protein"/>
    <property type="match status" value="1"/>
</dbReference>
<dbReference type="GO" id="GO:0008531">
    <property type="term" value="F:riboflavin kinase activity"/>
    <property type="evidence" value="ECO:0007669"/>
    <property type="project" value="UniProtKB-UniRule"/>
</dbReference>
<accession>A0AA42B845</accession>
<keyword evidence="5 15" id="KW-0288">FMN</keyword>
<dbReference type="NCBIfam" id="NF004159">
    <property type="entry name" value="PRK05627.1-2"/>
    <property type="match status" value="1"/>
</dbReference>
<dbReference type="NCBIfam" id="TIGR00083">
    <property type="entry name" value="ribF"/>
    <property type="match status" value="1"/>
</dbReference>